<evidence type="ECO:0000313" key="1">
    <source>
        <dbReference type="EMBL" id="WBO69072.1"/>
    </source>
</evidence>
<dbReference type="Proteomes" id="UP001212326">
    <property type="component" value="Chromosome"/>
</dbReference>
<organism evidence="1 2">
    <name type="scientific">Streptomyces camelliae</name>
    <dbReference type="NCBI Taxonomy" id="3004093"/>
    <lineage>
        <taxon>Bacteria</taxon>
        <taxon>Bacillati</taxon>
        <taxon>Actinomycetota</taxon>
        <taxon>Actinomycetes</taxon>
        <taxon>Kitasatosporales</taxon>
        <taxon>Streptomycetaceae</taxon>
        <taxon>Streptomyces</taxon>
    </lineage>
</organism>
<dbReference type="InterPro" id="IPR008585">
    <property type="entry name" value="Gamma_PGA_hydro"/>
</dbReference>
<dbReference type="Pfam" id="PF05908">
    <property type="entry name" value="Gamma_PGA_hydro"/>
    <property type="match status" value="1"/>
</dbReference>
<dbReference type="RefSeq" id="WP_270086288.1">
    <property type="nucleotide sequence ID" value="NZ_CP115300.1"/>
</dbReference>
<name>A0ABY7PHA2_9ACTN</name>
<keyword evidence="1" id="KW-0378">Hydrolase</keyword>
<dbReference type="InterPro" id="IPR038128">
    <property type="entry name" value="Gamma_PGA_hydro_sf"/>
</dbReference>
<proteinExistence type="predicted"/>
<protein>
    <submittedName>
        <fullName evidence="1">Poly-gamma-glutamate hydrolase family protein</fullName>
    </submittedName>
</protein>
<gene>
    <name evidence="1" type="ORF">O1G22_01235</name>
</gene>
<dbReference type="EMBL" id="CP115300">
    <property type="protein sequence ID" value="WBO69072.1"/>
    <property type="molecule type" value="Genomic_DNA"/>
</dbReference>
<evidence type="ECO:0000313" key="2">
    <source>
        <dbReference type="Proteomes" id="UP001212326"/>
    </source>
</evidence>
<sequence>MYGNDPANIVNRTRTRTGADAQMELSTALRTAMFGDFSSAARRRTTAGVPSPDSPYADHFWNSFVSAVREAIKNHELGLDSR</sequence>
<dbReference type="GO" id="GO:0016787">
    <property type="term" value="F:hydrolase activity"/>
    <property type="evidence" value="ECO:0007669"/>
    <property type="project" value="UniProtKB-KW"/>
</dbReference>
<reference evidence="1 2" key="1">
    <citation type="submission" date="2022-12" db="EMBL/GenBank/DDBJ databases">
        <authorList>
            <person name="Mo P."/>
        </authorList>
    </citation>
    <scope>NUCLEOTIDE SEQUENCE [LARGE SCALE GENOMIC DNA]</scope>
    <source>
        <strain evidence="1 2">HUAS 2-6</strain>
    </source>
</reference>
<dbReference type="Gene3D" id="3.40.630.100">
    <property type="entry name" value="Poly-gamma-glutamate hydrolase, zinc-binding motif"/>
    <property type="match status" value="1"/>
</dbReference>
<keyword evidence="2" id="KW-1185">Reference proteome</keyword>
<accession>A0ABY7PHA2</accession>